<protein>
    <submittedName>
        <fullName evidence="2">Uncharacterized protein</fullName>
    </submittedName>
</protein>
<feature type="region of interest" description="Disordered" evidence="1">
    <location>
        <begin position="37"/>
        <end position="67"/>
    </location>
</feature>
<evidence type="ECO:0000256" key="1">
    <source>
        <dbReference type="SAM" id="MobiDB-lite"/>
    </source>
</evidence>
<reference evidence="2" key="1">
    <citation type="submission" date="2023-02" db="EMBL/GenBank/DDBJ databases">
        <title>A novel hydrolase synthesized by Rhodococcus erythropolis HQ is responsible for the detoxification of Zearalenone.</title>
        <authorList>
            <person name="Hu J."/>
            <person name="Xu J."/>
        </authorList>
    </citation>
    <scope>NUCLEOTIDE SEQUENCE</scope>
    <source>
        <strain evidence="2">HQ</strain>
    </source>
</reference>
<dbReference type="RefSeq" id="WP_275232418.1">
    <property type="nucleotide sequence ID" value="NZ_JARDXE010000017.1"/>
</dbReference>
<dbReference type="Proteomes" id="UP001217325">
    <property type="component" value="Unassembled WGS sequence"/>
</dbReference>
<evidence type="ECO:0000313" key="2">
    <source>
        <dbReference type="EMBL" id="MDE8648179.1"/>
    </source>
</evidence>
<proteinExistence type="predicted"/>
<evidence type="ECO:0000313" key="3">
    <source>
        <dbReference type="Proteomes" id="UP001217325"/>
    </source>
</evidence>
<comment type="caution">
    <text evidence="2">The sequence shown here is derived from an EMBL/GenBank/DDBJ whole genome shotgun (WGS) entry which is preliminary data.</text>
</comment>
<feature type="compositionally biased region" description="Basic and acidic residues" evidence="1">
    <location>
        <begin position="37"/>
        <end position="46"/>
    </location>
</feature>
<organism evidence="2 3">
    <name type="scientific">Rhodococcus qingshengii</name>
    <dbReference type="NCBI Taxonomy" id="334542"/>
    <lineage>
        <taxon>Bacteria</taxon>
        <taxon>Bacillati</taxon>
        <taxon>Actinomycetota</taxon>
        <taxon>Actinomycetes</taxon>
        <taxon>Mycobacteriales</taxon>
        <taxon>Nocardiaceae</taxon>
        <taxon>Rhodococcus</taxon>
        <taxon>Rhodococcus erythropolis group</taxon>
    </lineage>
</organism>
<dbReference type="AlphaFoldDB" id="A0AAW6LN94"/>
<gene>
    <name evidence="2" type="ORF">PXH69_24740</name>
</gene>
<accession>A0AAW6LN94</accession>
<dbReference type="EMBL" id="JARDXE010000017">
    <property type="protein sequence ID" value="MDE8648179.1"/>
    <property type="molecule type" value="Genomic_DNA"/>
</dbReference>
<sequence>MSPTATVTAEVVAANPEGIGTLPRCLHHLDESRCTRSVHEGHHEATEGDVVITWPSGEPDPEVDENGHWKRIEDVPDGVLARSAKLPYPHRWRGGVHRDAPSDYIEAVNKHYAPFAAEVLETP</sequence>
<name>A0AAW6LN94_RHOSG</name>